<organism evidence="9 10">
    <name type="scientific">Chlamydomonas schloesseri</name>
    <dbReference type="NCBI Taxonomy" id="2026947"/>
    <lineage>
        <taxon>Eukaryota</taxon>
        <taxon>Viridiplantae</taxon>
        <taxon>Chlorophyta</taxon>
        <taxon>core chlorophytes</taxon>
        <taxon>Chlorophyceae</taxon>
        <taxon>CS clade</taxon>
        <taxon>Chlamydomonadales</taxon>
        <taxon>Chlamydomonadaceae</taxon>
        <taxon>Chlamydomonas</taxon>
    </lineage>
</organism>
<dbReference type="GO" id="GO:0000978">
    <property type="term" value="F:RNA polymerase II cis-regulatory region sequence-specific DNA binding"/>
    <property type="evidence" value="ECO:0007669"/>
    <property type="project" value="TreeGrafter"/>
</dbReference>
<evidence type="ECO:0000256" key="1">
    <source>
        <dbReference type="ARBA" id="ARBA00023015"/>
    </source>
</evidence>
<dbReference type="InterPro" id="IPR001005">
    <property type="entry name" value="SANT/Myb"/>
</dbReference>
<feature type="domain" description="Myb-like" evidence="6">
    <location>
        <begin position="613"/>
        <end position="664"/>
    </location>
</feature>
<evidence type="ECO:0000259" key="8">
    <source>
        <dbReference type="PROSITE" id="PS51294"/>
    </source>
</evidence>
<feature type="region of interest" description="Disordered" evidence="5">
    <location>
        <begin position="443"/>
        <end position="478"/>
    </location>
</feature>
<keyword evidence="3" id="KW-0804">Transcription</keyword>
<dbReference type="PROSITE" id="PS50090">
    <property type="entry name" value="MYB_LIKE"/>
    <property type="match status" value="4"/>
</dbReference>
<evidence type="ECO:0000313" key="9">
    <source>
        <dbReference type="EMBL" id="KAG2450615.1"/>
    </source>
</evidence>
<feature type="domain" description="HTH myb-type" evidence="8">
    <location>
        <begin position="670"/>
        <end position="721"/>
    </location>
</feature>
<dbReference type="PROSITE" id="PS51293">
    <property type="entry name" value="SANT"/>
    <property type="match status" value="1"/>
</dbReference>
<feature type="compositionally biased region" description="Gly residues" evidence="5">
    <location>
        <begin position="847"/>
        <end position="858"/>
    </location>
</feature>
<dbReference type="SMART" id="SM00717">
    <property type="entry name" value="SANT"/>
    <property type="match status" value="4"/>
</dbReference>
<comment type="caution">
    <text evidence="9">The sequence shown here is derived from an EMBL/GenBank/DDBJ whole genome shotgun (WGS) entry which is preliminary data.</text>
</comment>
<feature type="compositionally biased region" description="Gly residues" evidence="5">
    <location>
        <begin position="457"/>
        <end position="478"/>
    </location>
</feature>
<feature type="domain" description="Myb-like" evidence="6">
    <location>
        <begin position="566"/>
        <end position="602"/>
    </location>
</feature>
<evidence type="ECO:0000259" key="6">
    <source>
        <dbReference type="PROSITE" id="PS50090"/>
    </source>
</evidence>
<dbReference type="CDD" id="cd00167">
    <property type="entry name" value="SANT"/>
    <property type="match status" value="4"/>
</dbReference>
<feature type="region of interest" description="Disordered" evidence="5">
    <location>
        <begin position="82"/>
        <end position="252"/>
    </location>
</feature>
<feature type="compositionally biased region" description="Basic residues" evidence="5">
    <location>
        <begin position="795"/>
        <end position="804"/>
    </location>
</feature>
<dbReference type="GO" id="GO:0042796">
    <property type="term" value="P:snRNA transcription by RNA polymerase III"/>
    <property type="evidence" value="ECO:0007669"/>
    <property type="project" value="TreeGrafter"/>
</dbReference>
<accession>A0A835WQ23</accession>
<dbReference type="PANTHER" id="PTHR46621">
    <property type="entry name" value="SNRNA-ACTIVATING PROTEIN COMPLEX SUBUNIT 4"/>
    <property type="match status" value="1"/>
</dbReference>
<evidence type="ECO:0000256" key="4">
    <source>
        <dbReference type="ARBA" id="ARBA00023242"/>
    </source>
</evidence>
<dbReference type="InterPro" id="IPR017930">
    <property type="entry name" value="Myb_dom"/>
</dbReference>
<dbReference type="Gene3D" id="1.10.10.60">
    <property type="entry name" value="Homeodomain-like"/>
    <property type="match status" value="4"/>
</dbReference>
<evidence type="ECO:0000256" key="5">
    <source>
        <dbReference type="SAM" id="MobiDB-lite"/>
    </source>
</evidence>
<dbReference type="AlphaFoldDB" id="A0A835WQ23"/>
<feature type="domain" description="HTH myb-type" evidence="8">
    <location>
        <begin position="740"/>
        <end position="777"/>
    </location>
</feature>
<name>A0A835WQ23_9CHLO</name>
<feature type="compositionally biased region" description="Acidic residues" evidence="5">
    <location>
        <begin position="191"/>
        <end position="236"/>
    </location>
</feature>
<dbReference type="SUPFAM" id="SSF46689">
    <property type="entry name" value="Homeodomain-like"/>
    <property type="match status" value="2"/>
</dbReference>
<dbReference type="InterPro" id="IPR051575">
    <property type="entry name" value="Myb-like_DNA-bd"/>
</dbReference>
<evidence type="ECO:0000256" key="2">
    <source>
        <dbReference type="ARBA" id="ARBA00023125"/>
    </source>
</evidence>
<feature type="region of interest" description="Disordered" evidence="5">
    <location>
        <begin position="776"/>
        <end position="912"/>
    </location>
</feature>
<dbReference type="EMBL" id="JAEHOD010000010">
    <property type="protein sequence ID" value="KAG2450615.1"/>
    <property type="molecule type" value="Genomic_DNA"/>
</dbReference>
<proteinExistence type="predicted"/>
<dbReference type="GO" id="GO:0001006">
    <property type="term" value="F:RNA polymerase III type 3 promoter sequence-specific DNA binding"/>
    <property type="evidence" value="ECO:0007669"/>
    <property type="project" value="TreeGrafter"/>
</dbReference>
<feature type="compositionally biased region" description="Acidic residues" evidence="5">
    <location>
        <begin position="34"/>
        <end position="62"/>
    </location>
</feature>
<keyword evidence="4" id="KW-0539">Nucleus</keyword>
<feature type="domain" description="SANT" evidence="7">
    <location>
        <begin position="670"/>
        <end position="716"/>
    </location>
</feature>
<dbReference type="GO" id="GO:0019185">
    <property type="term" value="C:snRNA-activating protein complex"/>
    <property type="evidence" value="ECO:0007669"/>
    <property type="project" value="TreeGrafter"/>
</dbReference>
<feature type="domain" description="HTH myb-type" evidence="8">
    <location>
        <begin position="569"/>
        <end position="614"/>
    </location>
</feature>
<dbReference type="PROSITE" id="PS51294">
    <property type="entry name" value="HTH_MYB"/>
    <property type="match status" value="4"/>
</dbReference>
<gene>
    <name evidence="9" type="ORF">HYH02_004455</name>
</gene>
<keyword evidence="10" id="KW-1185">Reference proteome</keyword>
<feature type="domain" description="HTH myb-type" evidence="8">
    <location>
        <begin position="617"/>
        <end position="668"/>
    </location>
</feature>
<evidence type="ECO:0000259" key="7">
    <source>
        <dbReference type="PROSITE" id="PS51293"/>
    </source>
</evidence>
<evidence type="ECO:0000313" key="10">
    <source>
        <dbReference type="Proteomes" id="UP000613740"/>
    </source>
</evidence>
<feature type="region of interest" description="Disordered" evidence="5">
    <location>
        <begin position="25"/>
        <end position="70"/>
    </location>
</feature>
<feature type="compositionally biased region" description="Gly residues" evidence="5">
    <location>
        <begin position="805"/>
        <end position="829"/>
    </location>
</feature>
<dbReference type="GO" id="GO:0042795">
    <property type="term" value="P:snRNA transcription by RNA polymerase II"/>
    <property type="evidence" value="ECO:0007669"/>
    <property type="project" value="TreeGrafter"/>
</dbReference>
<dbReference type="PANTHER" id="PTHR46621:SF1">
    <property type="entry name" value="SNRNA-ACTIVATING PROTEIN COMPLEX SUBUNIT 4"/>
    <property type="match status" value="1"/>
</dbReference>
<dbReference type="InterPro" id="IPR017884">
    <property type="entry name" value="SANT_dom"/>
</dbReference>
<keyword evidence="1" id="KW-0805">Transcription regulation</keyword>
<dbReference type="Pfam" id="PF00249">
    <property type="entry name" value="Myb_DNA-binding"/>
    <property type="match status" value="4"/>
</dbReference>
<protein>
    <submittedName>
        <fullName evidence="9">Uncharacterized protein</fullName>
    </submittedName>
</protein>
<feature type="domain" description="Myb-like" evidence="6">
    <location>
        <begin position="718"/>
        <end position="773"/>
    </location>
</feature>
<dbReference type="InterPro" id="IPR009057">
    <property type="entry name" value="Homeodomain-like_sf"/>
</dbReference>
<feature type="domain" description="Myb-like" evidence="6">
    <location>
        <begin position="667"/>
        <end position="717"/>
    </location>
</feature>
<feature type="compositionally biased region" description="Gly residues" evidence="5">
    <location>
        <begin position="149"/>
        <end position="162"/>
    </location>
</feature>
<sequence>MLRRGTPPIALGEGTAGAAFGGNLLGGADGAYQYDDEDDLDDDSEYGPSLSEDELEEDEEERAADAAARGVLEAEADIEQIAAADGDVDVGEGAGEGVDAGADGGGSGSAGWEPWQWQPQRPAAAGQPRMRARGEAAAPQELLQRLGELGRGPGACAGGGAAGPSRTRPEAEAGGTAVEDAADLLERHGLEEEEEEEEEVLAEDELDLAAEGGQDDAEDEEEGEGEEEEEEEEEGGDSDHDIDSYVLRPPGEVLQPDSRLARLYAALETNQALQRQLSSALERLDEHSNTSYTLERRVRQEPIISRPHTMAARMRAITQPRLSEMPNVGAAGGGAAGTAGAAAGTAAGAAAAAAAGTSRLAAAAAAAAAGAPQPPTSRFWRVGLLLPPPTAEFERLAAVQQLPPRPYDRVRWPQRVVDALNKGLTLEVQSILTRQLLERLQQHTQQRQQAATTAQQGAGGGSGAGGAGGGAGTSGGAGAPADGAGGVGADAGGSGGGGGTAGGEINMQAEYARIQAVRPDSPEAVPLILQLDEAAWARVAAAHRVGRSGAECAAYYRQNLRPGLQWPLEESRRLMELADKYNQRQWHKVAEELGTGRTAGQCLAHCLRWSRFDRRPQRSAWTGEDDALLQALVGRLGTNWVAVSEGFGGRFDRHQVRDRWHAVMTAAGPRRTGKWTSEEDALLHKAVEELGRKWKEVSQRVPGRTAQQCRERFVNLLSPELRFGVFSEEETKTLVAACAELQAAYGRITWSRVAERLPGRTDDQCKRAYEGLVKHNQPHVGHMNGTLNYLERPQRGRGRARARGRGSGGGDGDGDVGPGGGQGGRSGGLGKRRRPGGSSATDSEGDGAAGGHAAGVDGGEQEPEQGQEQEHGGLGGAAAAGTSAAAAGLPPPPQRRPQRRTRHSPEAATAATAAAMAAAAAAEAAAAAAAEVLDPGAGSGGDVAGVET</sequence>
<feature type="compositionally biased region" description="Gly residues" evidence="5">
    <location>
        <begin position="92"/>
        <end position="109"/>
    </location>
</feature>
<reference evidence="9" key="1">
    <citation type="journal article" date="2020" name="bioRxiv">
        <title>Comparative genomics of Chlamydomonas.</title>
        <authorList>
            <person name="Craig R.J."/>
            <person name="Hasan A.R."/>
            <person name="Ness R.W."/>
            <person name="Keightley P.D."/>
        </authorList>
    </citation>
    <scope>NUCLEOTIDE SEQUENCE</scope>
    <source>
        <strain evidence="9">CCAP 11/173</strain>
    </source>
</reference>
<keyword evidence="2" id="KW-0238">DNA-binding</keyword>
<feature type="compositionally biased region" description="Low complexity" evidence="5">
    <location>
        <begin position="879"/>
        <end position="888"/>
    </location>
</feature>
<dbReference type="Proteomes" id="UP000613740">
    <property type="component" value="Unassembled WGS sequence"/>
</dbReference>
<evidence type="ECO:0000256" key="3">
    <source>
        <dbReference type="ARBA" id="ARBA00023163"/>
    </source>
</evidence>
<dbReference type="OrthoDB" id="515134at2759"/>